<protein>
    <submittedName>
        <fullName evidence="2">Uncharacterized protein</fullName>
    </submittedName>
</protein>
<keyword evidence="3" id="KW-1185">Reference proteome</keyword>
<dbReference type="RefSeq" id="WP_207332495.1">
    <property type="nucleotide sequence ID" value="NZ_JAFMYW010000012.1"/>
</dbReference>
<sequence length="164" mass="18297">MTKPFYQTLCASLGLSLAAGLFQSWLHFQRGVDLYGLASFQSWFVIGNFIALITASLLLTYYDHKHFKAAFWAGLVATLISLATFFYLLLASLYPLLGQYLRVATGMGTFAFLVYGVTLATSGARSRPWLRWAGYVVAILYGIQLAALVWFNDIPPYPPPPPWI</sequence>
<evidence type="ECO:0000313" key="3">
    <source>
        <dbReference type="Proteomes" id="UP000664628"/>
    </source>
</evidence>
<feature type="transmembrane region" description="Helical" evidence="1">
    <location>
        <begin position="40"/>
        <end position="62"/>
    </location>
</feature>
<keyword evidence="1" id="KW-0472">Membrane</keyword>
<comment type="caution">
    <text evidence="2">The sequence shown here is derived from an EMBL/GenBank/DDBJ whole genome shotgun (WGS) entry which is preliminary data.</text>
</comment>
<proteinExistence type="predicted"/>
<dbReference type="EMBL" id="JAFMYW010000012">
    <property type="protein sequence ID" value="MBO0952541.1"/>
    <property type="molecule type" value="Genomic_DNA"/>
</dbReference>
<keyword evidence="1" id="KW-1133">Transmembrane helix</keyword>
<organism evidence="2 3">
    <name type="scientific">Fibrella forsythiae</name>
    <dbReference type="NCBI Taxonomy" id="2817061"/>
    <lineage>
        <taxon>Bacteria</taxon>
        <taxon>Pseudomonadati</taxon>
        <taxon>Bacteroidota</taxon>
        <taxon>Cytophagia</taxon>
        <taxon>Cytophagales</taxon>
        <taxon>Spirosomataceae</taxon>
        <taxon>Fibrella</taxon>
    </lineage>
</organism>
<evidence type="ECO:0000313" key="2">
    <source>
        <dbReference type="EMBL" id="MBO0952541.1"/>
    </source>
</evidence>
<dbReference type="Proteomes" id="UP000664628">
    <property type="component" value="Unassembled WGS sequence"/>
</dbReference>
<feature type="transmembrane region" description="Helical" evidence="1">
    <location>
        <begin position="100"/>
        <end position="120"/>
    </location>
</feature>
<keyword evidence="1" id="KW-0812">Transmembrane</keyword>
<gene>
    <name evidence="2" type="ORF">J2I46_28415</name>
</gene>
<feature type="transmembrane region" description="Helical" evidence="1">
    <location>
        <begin position="69"/>
        <end position="94"/>
    </location>
</feature>
<name>A0ABS3JRB4_9BACT</name>
<evidence type="ECO:0000256" key="1">
    <source>
        <dbReference type="SAM" id="Phobius"/>
    </source>
</evidence>
<accession>A0ABS3JRB4</accession>
<reference evidence="2 3" key="1">
    <citation type="submission" date="2021-03" db="EMBL/GenBank/DDBJ databases">
        <title>Fibrella sp. HMF5405 genome sequencing and assembly.</title>
        <authorList>
            <person name="Kang H."/>
            <person name="Kim H."/>
            <person name="Bae S."/>
            <person name="Joh K."/>
        </authorList>
    </citation>
    <scope>NUCLEOTIDE SEQUENCE [LARGE SCALE GENOMIC DNA]</scope>
    <source>
        <strain evidence="2 3">HMF5405</strain>
    </source>
</reference>
<feature type="transmembrane region" description="Helical" evidence="1">
    <location>
        <begin position="132"/>
        <end position="151"/>
    </location>
</feature>